<keyword evidence="1" id="KW-0732">Signal</keyword>
<gene>
    <name evidence="4" type="ORF">HHL22_02865</name>
</gene>
<evidence type="ECO:0000313" key="5">
    <source>
        <dbReference type="Proteomes" id="UP000559626"/>
    </source>
</evidence>
<name>A0A7Y0FKV7_9BACT</name>
<feature type="chain" id="PRO_5030854814" evidence="1">
    <location>
        <begin position="32"/>
        <end position="966"/>
    </location>
</feature>
<organism evidence="4 5">
    <name type="scientific">Hymenobacter polaris</name>
    <dbReference type="NCBI Taxonomy" id="2682546"/>
    <lineage>
        <taxon>Bacteria</taxon>
        <taxon>Pseudomonadati</taxon>
        <taxon>Bacteroidota</taxon>
        <taxon>Cytophagia</taxon>
        <taxon>Cytophagales</taxon>
        <taxon>Hymenobacteraceae</taxon>
        <taxon>Hymenobacter</taxon>
    </lineage>
</organism>
<dbReference type="NCBIfam" id="TIGR04183">
    <property type="entry name" value="Por_Secre_tail"/>
    <property type="match status" value="1"/>
</dbReference>
<evidence type="ECO:0000256" key="1">
    <source>
        <dbReference type="SAM" id="SignalP"/>
    </source>
</evidence>
<dbReference type="Proteomes" id="UP000559626">
    <property type="component" value="Unassembled WGS sequence"/>
</dbReference>
<dbReference type="AlphaFoldDB" id="A0A7Y0FKV7"/>
<feature type="signal peptide" evidence="1">
    <location>
        <begin position="1"/>
        <end position="31"/>
    </location>
</feature>
<dbReference type="EMBL" id="JABBGH010000001">
    <property type="protein sequence ID" value="NML64137.1"/>
    <property type="molecule type" value="Genomic_DNA"/>
</dbReference>
<evidence type="ECO:0000313" key="4">
    <source>
        <dbReference type="EMBL" id="NML64137.1"/>
    </source>
</evidence>
<proteinExistence type="predicted"/>
<dbReference type="Pfam" id="PF14339">
    <property type="entry name" value="DUF4394"/>
    <property type="match status" value="1"/>
</dbReference>
<dbReference type="Pfam" id="PF18962">
    <property type="entry name" value="Por_Secre_tail"/>
    <property type="match status" value="1"/>
</dbReference>
<feature type="domain" description="Secretion system C-terminal sorting" evidence="3">
    <location>
        <begin position="888"/>
        <end position="963"/>
    </location>
</feature>
<dbReference type="InterPro" id="IPR026444">
    <property type="entry name" value="Secre_tail"/>
</dbReference>
<evidence type="ECO:0000259" key="3">
    <source>
        <dbReference type="Pfam" id="PF18962"/>
    </source>
</evidence>
<evidence type="ECO:0000259" key="2">
    <source>
        <dbReference type="Pfam" id="PF14339"/>
    </source>
</evidence>
<dbReference type="RefSeq" id="WP_169529458.1">
    <property type="nucleotide sequence ID" value="NZ_JABBGH010000001.1"/>
</dbReference>
<comment type="caution">
    <text evidence="4">The sequence shown here is derived from an EMBL/GenBank/DDBJ whole genome shotgun (WGS) entry which is preliminary data.</text>
</comment>
<keyword evidence="5" id="KW-1185">Reference proteome</keyword>
<sequence>MPLSLRNRPGARRYGFWGLLGLLASATTLHAQTTPSTVYALGTTTQAYGGFAAGAQLLAQFNPATQAYTPNSLVAVAGVAAGQQLVGIDARPSTGQLFALGYAAASGAAQLYTLAVSSTAAVAIPVGTGFTLNLQDANRSNTYGFVTNVGFDFNPRVDRLRVVAPNGTNYRLNPNTGALVATDGTLTYAPGSSVGHAPYIGTAAYTNSVLSGLGTTLYDIDLTNTNGLLSTQAPPNDGVLNPVAPVTFAVNGATTYYPLASPTIALSLDIAYDRVAAQNLAFLLEARYSNDPAVADRYASNFYALDLTTGKATGKNLFGAIPVFLYDIAASVSLAKTWTGAVSTAWEDGGNWTGGTAPSATDDVFIPGTPANQPVVGSSAATKQALSVTLGNGAVLTTADGGVLSVYGNFVNNDGTVAGSGSGRIALVGTTRQEIAGGSASNFRNLSVGTAGAFTSADVSVEAGLTLTGNLTVTDQSFTLRSNATTGTAYVVNNGGTLLGTATVQRSIDGSLNGQGIGYRHYSAPVTNTTVGDIATATYTPVFNPAYNTSTTPDATTPFPTVYGYSQRMYESSPAVTITTDFDRGYFSPTATTPWVSGTGYSVNIPNNEVVDFVGTLANGNISTTPQGRSAKDNAGWQLLGNPYPSALDWDQVVSTGLAGLNNALFVYKSTGRYTGTYASYVNGQPANGGTNVVPLAQGFFVRTSMVGGQGSLNFQNSQRITSATTAPFQRTTADTRPQLLLELSNGTAAIQTDIYFERGATAAFDATFDAEALPTSNGLVLLSEAGANLLSINGQPELAGTSTVPLRVAVATSGTYTLGVANLANLPTGYHAYLRDATLNTYTDLATTPRVAVSLAAGPATSRFAVVFGTSAPLATAPAALAALVAVYPNPAHHAAVLLLPTSLRGQAASEVELLNALGQVVLRRTVAAGGSDQVELPLSSLAAGIYTVRATTSGGSVAKQLRVE</sequence>
<reference evidence="4 5" key="1">
    <citation type="submission" date="2020-04" db="EMBL/GenBank/DDBJ databases">
        <title>Hymenobacter polaris sp. nov., isolated from Arctic soil.</title>
        <authorList>
            <person name="Dahal R.H."/>
        </authorList>
    </citation>
    <scope>NUCLEOTIDE SEQUENCE [LARGE SCALE GENOMIC DNA]</scope>
    <source>
        <strain evidence="4 5">RP-2-7</strain>
    </source>
</reference>
<accession>A0A7Y0FKV7</accession>
<feature type="domain" description="DUF4394" evidence="2">
    <location>
        <begin position="59"/>
        <end position="318"/>
    </location>
</feature>
<protein>
    <submittedName>
        <fullName evidence="4">DUF4394 domain-containing protein</fullName>
    </submittedName>
</protein>
<dbReference type="InterPro" id="IPR025507">
    <property type="entry name" value="DUF4394"/>
</dbReference>